<dbReference type="EC" id="6.3.4.4" evidence="8 10"/>
<feature type="binding site" description="in other chain" evidence="8">
    <location>
        <begin position="38"/>
        <end position="41"/>
    </location>
    <ligand>
        <name>IMP</name>
        <dbReference type="ChEBI" id="CHEBI:58053"/>
        <note>ligand shared between dimeric partners</note>
    </ligand>
</feature>
<feature type="binding site" evidence="8">
    <location>
        <begin position="40"/>
        <end position="42"/>
    </location>
    <ligand>
        <name>GTP</name>
        <dbReference type="ChEBI" id="CHEBI:37565"/>
    </ligand>
</feature>
<feature type="binding site" description="in other chain" evidence="8">
    <location>
        <position position="239"/>
    </location>
    <ligand>
        <name>IMP</name>
        <dbReference type="ChEBI" id="CHEBI:58053"/>
        <note>ligand shared between dimeric partners</note>
    </ligand>
</feature>
<accession>A0A7C1NUH7</accession>
<keyword evidence="6 8" id="KW-0460">Magnesium</keyword>
<evidence type="ECO:0000256" key="1">
    <source>
        <dbReference type="ARBA" id="ARBA00011738"/>
    </source>
</evidence>
<keyword evidence="8" id="KW-0963">Cytoplasm</keyword>
<dbReference type="InterPro" id="IPR001114">
    <property type="entry name" value="Adenylosuccinate_synthetase"/>
</dbReference>
<dbReference type="SUPFAM" id="SSF52540">
    <property type="entry name" value="P-loop containing nucleoside triphosphate hydrolases"/>
    <property type="match status" value="1"/>
</dbReference>
<dbReference type="AlphaFoldDB" id="A0A7C1NUH7"/>
<dbReference type="GO" id="GO:0046040">
    <property type="term" value="P:IMP metabolic process"/>
    <property type="evidence" value="ECO:0007669"/>
    <property type="project" value="TreeGrafter"/>
</dbReference>
<feature type="binding site" evidence="8">
    <location>
        <begin position="331"/>
        <end position="333"/>
    </location>
    <ligand>
        <name>GTP</name>
        <dbReference type="ChEBI" id="CHEBI:37565"/>
    </ligand>
</feature>
<evidence type="ECO:0000313" key="12">
    <source>
        <dbReference type="EMBL" id="HFJ53479.1"/>
    </source>
</evidence>
<comment type="function">
    <text evidence="8">Plays an important role in the de novo pathway of purine nucleotide biosynthesis. Catalyzes the first committed step in the biosynthesis of AMP from IMP.</text>
</comment>
<evidence type="ECO:0000256" key="2">
    <source>
        <dbReference type="ARBA" id="ARBA00022598"/>
    </source>
</evidence>
<feature type="binding site" description="in other chain" evidence="8">
    <location>
        <position position="224"/>
    </location>
    <ligand>
        <name>IMP</name>
        <dbReference type="ChEBI" id="CHEBI:58053"/>
        <note>ligand shared between dimeric partners</note>
    </ligand>
</feature>
<reference evidence="11" key="1">
    <citation type="journal article" date="2020" name="mSystems">
        <title>Genome- and Community-Level Interaction Insights into Carbon Utilization and Element Cycling Functions of Hydrothermarchaeota in Hydrothermal Sediment.</title>
        <authorList>
            <person name="Zhou Z."/>
            <person name="Liu Y."/>
            <person name="Xu W."/>
            <person name="Pan J."/>
            <person name="Luo Z.H."/>
            <person name="Li M."/>
        </authorList>
    </citation>
    <scope>NUCLEOTIDE SEQUENCE [LARGE SCALE GENOMIC DNA]</scope>
    <source>
        <strain evidence="11">SpSt-265</strain>
        <strain evidence="12">SpSt-465</strain>
    </source>
</reference>
<dbReference type="InterPro" id="IPR027417">
    <property type="entry name" value="P-loop_NTPase"/>
</dbReference>
<dbReference type="FunFam" id="1.10.300.10:FF:000001">
    <property type="entry name" value="Adenylosuccinate synthetase"/>
    <property type="match status" value="1"/>
</dbReference>
<evidence type="ECO:0000256" key="3">
    <source>
        <dbReference type="ARBA" id="ARBA00022723"/>
    </source>
</evidence>
<keyword evidence="7 8" id="KW-0342">GTP-binding</keyword>
<dbReference type="HAMAP" id="MF_00011">
    <property type="entry name" value="Adenylosucc_synth"/>
    <property type="match status" value="1"/>
</dbReference>
<feature type="binding site" description="in other chain" evidence="8">
    <location>
        <begin position="13"/>
        <end position="16"/>
    </location>
    <ligand>
        <name>IMP</name>
        <dbReference type="ChEBI" id="CHEBI:58053"/>
        <note>ligand shared between dimeric partners</note>
    </ligand>
</feature>
<dbReference type="Gene3D" id="1.10.300.10">
    <property type="entry name" value="Adenylosuccinate Synthetase, subunit A, domain 2"/>
    <property type="match status" value="1"/>
</dbReference>
<dbReference type="EMBL" id="DSLG01000008">
    <property type="protein sequence ID" value="HEA87640.1"/>
    <property type="molecule type" value="Genomic_DNA"/>
</dbReference>
<gene>
    <name evidence="8" type="primary">purA</name>
    <name evidence="11" type="ORF">ENP94_06510</name>
    <name evidence="12" type="ORF">ENS16_02160</name>
</gene>
<keyword evidence="3 8" id="KW-0479">Metal-binding</keyword>
<feature type="active site" evidence="9">
    <location>
        <position position="140"/>
    </location>
</feature>
<dbReference type="Gene3D" id="3.90.170.10">
    <property type="entry name" value="Adenylosuccinate Synthetase, subunit A, domain 3"/>
    <property type="match status" value="1"/>
</dbReference>
<dbReference type="GO" id="GO:0005525">
    <property type="term" value="F:GTP binding"/>
    <property type="evidence" value="ECO:0007669"/>
    <property type="project" value="UniProtKB-UniRule"/>
</dbReference>
<feature type="binding site" evidence="8">
    <location>
        <position position="143"/>
    </location>
    <ligand>
        <name>IMP</name>
        <dbReference type="ChEBI" id="CHEBI:58053"/>
        <note>ligand shared between dimeric partners</note>
    </ligand>
</feature>
<feature type="active site" description="Proton acceptor" evidence="8">
    <location>
        <position position="13"/>
    </location>
</feature>
<evidence type="ECO:0000256" key="8">
    <source>
        <dbReference type="HAMAP-Rule" id="MF_00011"/>
    </source>
</evidence>
<comment type="subcellular location">
    <subcellularLocation>
        <location evidence="8">Cytoplasm</location>
    </subcellularLocation>
</comment>
<name>A0A7C1NUH7_UNCW3</name>
<dbReference type="PROSITE" id="PS00513">
    <property type="entry name" value="ADENYLOSUCCIN_SYN_2"/>
    <property type="match status" value="1"/>
</dbReference>
<evidence type="ECO:0000256" key="5">
    <source>
        <dbReference type="ARBA" id="ARBA00022755"/>
    </source>
</evidence>
<feature type="active site" description="Proton donor" evidence="8">
    <location>
        <position position="41"/>
    </location>
</feature>
<sequence>MANLTIVGTQWGDEGKGKIVDLLARTAQLVVRFQGGPNAGHTVCSPRGRFTFHQVPSGILYARTRCVIGLGCVLDPFRLNEELDEIEKKGIRVEKRLFIDRRTHLILPYHRVLDRLQEEQLADRRIGTTGRGIGPAYGDKYARIGIRAGDLLNEDRFEEKLRRNVAAANFRLMEVYKAEPLNFKQVLTEYWEATRGLTPMIVDGTLLIEQALRQDRRVLFEGAQGTHLDIDLGSYPYVTTSSTVVAGAALGSGISPFWLEEAVGVAKAYTTRVGAGPFPTELQEREGEQLRELGAEYGATTGRPRRCGWFDAGLVRAAVRYNRLNALVITKLDVLDSLPEIRIGTGYRYQGKKVREFDPFLADGLEPEYITLPGWCEPTSGCRRYGDLPVRAKRYIEKIAQLVDCPVAMVSVGSGRDQTVIVDARRLRWLKSG</sequence>
<dbReference type="SMART" id="SM00788">
    <property type="entry name" value="Adenylsucc_synt"/>
    <property type="match status" value="1"/>
</dbReference>
<dbReference type="NCBIfam" id="NF002223">
    <property type="entry name" value="PRK01117.1"/>
    <property type="match status" value="1"/>
</dbReference>
<evidence type="ECO:0000256" key="9">
    <source>
        <dbReference type="PROSITE-ProRule" id="PRU10134"/>
    </source>
</evidence>
<dbReference type="InterPro" id="IPR042110">
    <property type="entry name" value="Adenylosuccinate_synth_dom2"/>
</dbReference>
<comment type="caution">
    <text evidence="11">The sequence shown here is derived from an EMBL/GenBank/DDBJ whole genome shotgun (WGS) entry which is preliminary data.</text>
</comment>
<dbReference type="InterPro" id="IPR018220">
    <property type="entry name" value="Adenylosuccin_syn_GTP-bd"/>
</dbReference>
<dbReference type="NCBIfam" id="TIGR00184">
    <property type="entry name" value="purA"/>
    <property type="match status" value="1"/>
</dbReference>
<dbReference type="InterPro" id="IPR042111">
    <property type="entry name" value="Adenylosuccinate_synth_dom3"/>
</dbReference>
<organism evidence="11">
    <name type="scientific">candidate division WOR-3 bacterium</name>
    <dbReference type="NCBI Taxonomy" id="2052148"/>
    <lineage>
        <taxon>Bacteria</taxon>
        <taxon>Bacteria division WOR-3</taxon>
    </lineage>
</organism>
<comment type="cofactor">
    <cofactor evidence="8">
        <name>Mg(2+)</name>
        <dbReference type="ChEBI" id="CHEBI:18420"/>
    </cofactor>
    <text evidence="8">Binds 1 Mg(2+) ion per subunit.</text>
</comment>
<dbReference type="GO" id="GO:0000287">
    <property type="term" value="F:magnesium ion binding"/>
    <property type="evidence" value="ECO:0007669"/>
    <property type="project" value="UniProtKB-UniRule"/>
</dbReference>
<feature type="binding site" evidence="8">
    <location>
        <begin position="299"/>
        <end position="305"/>
    </location>
    <ligand>
        <name>substrate</name>
    </ligand>
</feature>
<keyword evidence="5 8" id="KW-0658">Purine biosynthesis</keyword>
<dbReference type="GO" id="GO:0004019">
    <property type="term" value="F:adenylosuccinate synthase activity"/>
    <property type="evidence" value="ECO:0007669"/>
    <property type="project" value="UniProtKB-UniRule"/>
</dbReference>
<feature type="binding site" evidence="8">
    <location>
        <begin position="411"/>
        <end position="413"/>
    </location>
    <ligand>
        <name>GTP</name>
        <dbReference type="ChEBI" id="CHEBI:37565"/>
    </ligand>
</feature>
<keyword evidence="4 8" id="KW-0547">Nucleotide-binding</keyword>
<evidence type="ECO:0000256" key="6">
    <source>
        <dbReference type="ARBA" id="ARBA00022842"/>
    </source>
</evidence>
<evidence type="ECO:0000256" key="4">
    <source>
        <dbReference type="ARBA" id="ARBA00022741"/>
    </source>
</evidence>
<feature type="binding site" description="in other chain" evidence="8">
    <location>
        <position position="303"/>
    </location>
    <ligand>
        <name>IMP</name>
        <dbReference type="ChEBI" id="CHEBI:58053"/>
        <note>ligand shared between dimeric partners</note>
    </ligand>
</feature>
<feature type="binding site" description="in other chain" evidence="8">
    <location>
        <position position="129"/>
    </location>
    <ligand>
        <name>IMP</name>
        <dbReference type="ChEBI" id="CHEBI:58053"/>
        <note>ligand shared between dimeric partners</note>
    </ligand>
</feature>
<comment type="catalytic activity">
    <reaction evidence="8 10">
        <text>IMP + L-aspartate + GTP = N(6)-(1,2-dicarboxyethyl)-AMP + GDP + phosphate + 2 H(+)</text>
        <dbReference type="Rhea" id="RHEA:15753"/>
        <dbReference type="ChEBI" id="CHEBI:15378"/>
        <dbReference type="ChEBI" id="CHEBI:29991"/>
        <dbReference type="ChEBI" id="CHEBI:37565"/>
        <dbReference type="ChEBI" id="CHEBI:43474"/>
        <dbReference type="ChEBI" id="CHEBI:57567"/>
        <dbReference type="ChEBI" id="CHEBI:58053"/>
        <dbReference type="ChEBI" id="CHEBI:58189"/>
        <dbReference type="EC" id="6.3.4.4"/>
    </reaction>
</comment>
<feature type="binding site" evidence="8">
    <location>
        <position position="305"/>
    </location>
    <ligand>
        <name>GTP</name>
        <dbReference type="ChEBI" id="CHEBI:37565"/>
    </ligand>
</feature>
<feature type="binding site" evidence="8">
    <location>
        <position position="40"/>
    </location>
    <ligand>
        <name>Mg(2+)</name>
        <dbReference type="ChEBI" id="CHEBI:18420"/>
    </ligand>
</feature>
<protein>
    <recommendedName>
        <fullName evidence="8 10">Adenylosuccinate synthetase</fullName>
        <shortName evidence="8">AMPSase</shortName>
        <shortName evidence="8">AdSS</shortName>
        <ecNumber evidence="8 10">6.3.4.4</ecNumber>
    </recommendedName>
    <alternativeName>
        <fullName evidence="8">IMP--aspartate ligase</fullName>
    </alternativeName>
</protein>
<dbReference type="CDD" id="cd03108">
    <property type="entry name" value="AdSS"/>
    <property type="match status" value="1"/>
</dbReference>
<feature type="binding site" evidence="8">
    <location>
        <position position="13"/>
    </location>
    <ligand>
        <name>Mg(2+)</name>
        <dbReference type="ChEBI" id="CHEBI:18420"/>
    </ligand>
</feature>
<feature type="binding site" evidence="8">
    <location>
        <begin position="12"/>
        <end position="18"/>
    </location>
    <ligand>
        <name>GTP</name>
        <dbReference type="ChEBI" id="CHEBI:37565"/>
    </ligand>
</feature>
<dbReference type="PANTHER" id="PTHR11846:SF0">
    <property type="entry name" value="ADENYLOSUCCINATE SYNTHETASE"/>
    <property type="match status" value="1"/>
</dbReference>
<dbReference type="FunFam" id="3.90.170.10:FF:000001">
    <property type="entry name" value="Adenylosuccinate synthetase"/>
    <property type="match status" value="1"/>
</dbReference>
<proteinExistence type="inferred from homology"/>
<dbReference type="GO" id="GO:0005737">
    <property type="term" value="C:cytoplasm"/>
    <property type="evidence" value="ECO:0007669"/>
    <property type="project" value="UniProtKB-SubCell"/>
</dbReference>
<comment type="pathway">
    <text evidence="8 10">Purine metabolism; AMP biosynthesis via de novo pathway; AMP from IMP: step 1/2.</text>
</comment>
<comment type="similarity">
    <text evidence="8 10">Belongs to the adenylosuccinate synthetase family.</text>
</comment>
<dbReference type="GO" id="GO:0044208">
    <property type="term" value="P:'de novo' AMP biosynthetic process"/>
    <property type="evidence" value="ECO:0007669"/>
    <property type="project" value="UniProtKB-UniRule"/>
</dbReference>
<evidence type="ECO:0000256" key="7">
    <source>
        <dbReference type="ARBA" id="ARBA00023134"/>
    </source>
</evidence>
<evidence type="ECO:0000313" key="11">
    <source>
        <dbReference type="EMBL" id="HEA87640.1"/>
    </source>
</evidence>
<dbReference type="PROSITE" id="PS01266">
    <property type="entry name" value="ADENYLOSUCCIN_SYN_1"/>
    <property type="match status" value="1"/>
</dbReference>
<dbReference type="UniPathway" id="UPA00075">
    <property type="reaction ID" value="UER00335"/>
</dbReference>
<dbReference type="Pfam" id="PF00709">
    <property type="entry name" value="Adenylsucc_synt"/>
    <property type="match status" value="1"/>
</dbReference>
<comment type="subunit">
    <text evidence="1 8">Homodimer.</text>
</comment>
<evidence type="ECO:0000256" key="10">
    <source>
        <dbReference type="RuleBase" id="RU000520"/>
    </source>
</evidence>
<dbReference type="Gene3D" id="3.40.440.10">
    <property type="entry name" value="Adenylosuccinate Synthetase, subunit A, domain 1"/>
    <property type="match status" value="1"/>
</dbReference>
<dbReference type="InterPro" id="IPR033128">
    <property type="entry name" value="Adenylosuccin_syn_Lys_AS"/>
</dbReference>
<keyword evidence="2 8" id="KW-0436">Ligase</keyword>
<dbReference type="EMBL" id="DSTU01000004">
    <property type="protein sequence ID" value="HFJ53479.1"/>
    <property type="molecule type" value="Genomic_DNA"/>
</dbReference>
<dbReference type="PANTHER" id="PTHR11846">
    <property type="entry name" value="ADENYLOSUCCINATE SYNTHETASE"/>
    <property type="match status" value="1"/>
</dbReference>
<dbReference type="InterPro" id="IPR042109">
    <property type="entry name" value="Adenylosuccinate_synth_dom1"/>
</dbReference>